<name>A0ABV7F0J4_9BURK</name>
<dbReference type="InterPro" id="IPR043128">
    <property type="entry name" value="Rev_trsase/Diguanyl_cyclase"/>
</dbReference>
<dbReference type="InterPro" id="IPR029787">
    <property type="entry name" value="Nucleotide_cyclase"/>
</dbReference>
<proteinExistence type="predicted"/>
<protein>
    <recommendedName>
        <fullName evidence="1">diguanylate cyclase</fullName>
        <ecNumber evidence="1">2.7.7.65</ecNumber>
    </recommendedName>
</protein>
<feature type="domain" description="GGDEF" evidence="4">
    <location>
        <begin position="249"/>
        <end position="380"/>
    </location>
</feature>
<evidence type="ECO:0000256" key="2">
    <source>
        <dbReference type="ARBA" id="ARBA00034247"/>
    </source>
</evidence>
<feature type="transmembrane region" description="Helical" evidence="3">
    <location>
        <begin position="148"/>
        <end position="166"/>
    </location>
</feature>
<comment type="catalytic activity">
    <reaction evidence="2">
        <text>2 GTP = 3',3'-c-di-GMP + 2 diphosphate</text>
        <dbReference type="Rhea" id="RHEA:24898"/>
        <dbReference type="ChEBI" id="CHEBI:33019"/>
        <dbReference type="ChEBI" id="CHEBI:37565"/>
        <dbReference type="ChEBI" id="CHEBI:58805"/>
        <dbReference type="EC" id="2.7.7.65"/>
    </reaction>
</comment>
<dbReference type="Pfam" id="PF00990">
    <property type="entry name" value="GGDEF"/>
    <property type="match status" value="1"/>
</dbReference>
<dbReference type="SUPFAM" id="SSF55073">
    <property type="entry name" value="Nucleotide cyclase"/>
    <property type="match status" value="1"/>
</dbReference>
<evidence type="ECO:0000256" key="1">
    <source>
        <dbReference type="ARBA" id="ARBA00012528"/>
    </source>
</evidence>
<evidence type="ECO:0000259" key="4">
    <source>
        <dbReference type="PROSITE" id="PS50887"/>
    </source>
</evidence>
<feature type="transmembrane region" description="Helical" evidence="3">
    <location>
        <begin position="178"/>
        <end position="198"/>
    </location>
</feature>
<keyword evidence="6" id="KW-1185">Reference proteome</keyword>
<keyword evidence="3" id="KW-0812">Transmembrane</keyword>
<sequence length="380" mass="43083">MLNEKSAQARISKQLGSGIPALLKQHFSHWQERQGLRVNRGHCAVLAATLYVLNLFVLYRMGNISGNVLLSGGALVLFFMILFYGMFRSGLHRRFREPTLTLPVICAATFTMLLVAYLNRSTEISLDAFMLTAFLFGIFHLDTRRHILLAVGWLSAYLLVILLRGYQQGSATEFQHDLMRWVVLCLLFAGLIVIAIQIRNLLARLASTQDQLEHVQERAVRDELTGSYNRHRLNHELTQAKHNADTQSVPFCICLIDIDHFKIINDDNGHQIGDRILREFVKVAHDSIRATDVFGRYGGDEFMHLLLGSELKGAVMHAERLRVHAGFLDLQPILHKTGISVSIGVAQYRDGETIGQLIERADSALYRAKKLGRNRVEWEQ</sequence>
<dbReference type="CDD" id="cd01949">
    <property type="entry name" value="GGDEF"/>
    <property type="match status" value="1"/>
</dbReference>
<feature type="transmembrane region" description="Helical" evidence="3">
    <location>
        <begin position="43"/>
        <end position="62"/>
    </location>
</feature>
<dbReference type="EC" id="2.7.7.65" evidence="1"/>
<dbReference type="EMBL" id="JBHRTP010000032">
    <property type="protein sequence ID" value="MFC3108549.1"/>
    <property type="molecule type" value="Genomic_DNA"/>
</dbReference>
<reference evidence="6" key="1">
    <citation type="journal article" date="2019" name="Int. J. Syst. Evol. Microbiol.">
        <title>The Global Catalogue of Microorganisms (GCM) 10K type strain sequencing project: providing services to taxonomists for standard genome sequencing and annotation.</title>
        <authorList>
            <consortium name="The Broad Institute Genomics Platform"/>
            <consortium name="The Broad Institute Genome Sequencing Center for Infectious Disease"/>
            <person name="Wu L."/>
            <person name="Ma J."/>
        </authorList>
    </citation>
    <scope>NUCLEOTIDE SEQUENCE [LARGE SCALE GENOMIC DNA]</scope>
    <source>
        <strain evidence="6">KCTC 42986</strain>
    </source>
</reference>
<feature type="transmembrane region" description="Helical" evidence="3">
    <location>
        <begin position="124"/>
        <end position="141"/>
    </location>
</feature>
<dbReference type="SMART" id="SM00267">
    <property type="entry name" value="GGDEF"/>
    <property type="match status" value="1"/>
</dbReference>
<evidence type="ECO:0000313" key="5">
    <source>
        <dbReference type="EMBL" id="MFC3108549.1"/>
    </source>
</evidence>
<accession>A0ABV7F0J4</accession>
<dbReference type="PANTHER" id="PTHR45138">
    <property type="entry name" value="REGULATORY COMPONENTS OF SENSORY TRANSDUCTION SYSTEM"/>
    <property type="match status" value="1"/>
</dbReference>
<organism evidence="5 6">
    <name type="scientific">Undibacterium arcticum</name>
    <dbReference type="NCBI Taxonomy" id="1762892"/>
    <lineage>
        <taxon>Bacteria</taxon>
        <taxon>Pseudomonadati</taxon>
        <taxon>Pseudomonadota</taxon>
        <taxon>Betaproteobacteria</taxon>
        <taxon>Burkholderiales</taxon>
        <taxon>Oxalobacteraceae</taxon>
        <taxon>Undibacterium</taxon>
    </lineage>
</organism>
<keyword evidence="3" id="KW-1133">Transmembrane helix</keyword>
<dbReference type="Gene3D" id="3.30.70.270">
    <property type="match status" value="1"/>
</dbReference>
<dbReference type="RefSeq" id="WP_390322202.1">
    <property type="nucleotide sequence ID" value="NZ_JBHRTP010000032.1"/>
</dbReference>
<dbReference type="InterPro" id="IPR000160">
    <property type="entry name" value="GGDEF_dom"/>
</dbReference>
<dbReference type="Proteomes" id="UP001595530">
    <property type="component" value="Unassembled WGS sequence"/>
</dbReference>
<feature type="transmembrane region" description="Helical" evidence="3">
    <location>
        <begin position="99"/>
        <end position="118"/>
    </location>
</feature>
<gene>
    <name evidence="5" type="ORF">ACFOFO_11345</name>
</gene>
<feature type="transmembrane region" description="Helical" evidence="3">
    <location>
        <begin position="68"/>
        <end position="87"/>
    </location>
</feature>
<dbReference type="InterPro" id="IPR050469">
    <property type="entry name" value="Diguanylate_Cyclase"/>
</dbReference>
<comment type="caution">
    <text evidence="5">The sequence shown here is derived from an EMBL/GenBank/DDBJ whole genome shotgun (WGS) entry which is preliminary data.</text>
</comment>
<dbReference type="NCBIfam" id="TIGR00254">
    <property type="entry name" value="GGDEF"/>
    <property type="match status" value="1"/>
</dbReference>
<dbReference type="PROSITE" id="PS50887">
    <property type="entry name" value="GGDEF"/>
    <property type="match status" value="1"/>
</dbReference>
<evidence type="ECO:0000313" key="6">
    <source>
        <dbReference type="Proteomes" id="UP001595530"/>
    </source>
</evidence>
<evidence type="ECO:0000256" key="3">
    <source>
        <dbReference type="SAM" id="Phobius"/>
    </source>
</evidence>
<dbReference type="PANTHER" id="PTHR45138:SF9">
    <property type="entry name" value="DIGUANYLATE CYCLASE DGCM-RELATED"/>
    <property type="match status" value="1"/>
</dbReference>
<keyword evidence="3" id="KW-0472">Membrane</keyword>